<feature type="transmembrane region" description="Helical" evidence="2">
    <location>
        <begin position="128"/>
        <end position="154"/>
    </location>
</feature>
<dbReference type="HOGENOM" id="CLU_059211_0_0_1"/>
<evidence type="ECO:0000313" key="4">
    <source>
        <dbReference type="EMBL" id="EPE02206.1"/>
    </source>
</evidence>
<dbReference type="GO" id="GO:0005739">
    <property type="term" value="C:mitochondrion"/>
    <property type="evidence" value="ECO:0007669"/>
    <property type="project" value="TreeGrafter"/>
</dbReference>
<keyword evidence="2" id="KW-1133">Transmembrane helix</keyword>
<feature type="domain" description="DUF1279" evidence="3">
    <location>
        <begin position="119"/>
        <end position="251"/>
    </location>
</feature>
<keyword evidence="4" id="KW-0808">Transferase</keyword>
<evidence type="ECO:0000259" key="3">
    <source>
        <dbReference type="Pfam" id="PF06916"/>
    </source>
</evidence>
<protein>
    <submittedName>
        <fullName evidence="4">Peptide alpha-n-acetyltransferase</fullName>
    </submittedName>
</protein>
<proteinExistence type="predicted"/>
<dbReference type="OrthoDB" id="426386at2759"/>
<dbReference type="OMA" id="GEWDGHA"/>
<organism evidence="4 5">
    <name type="scientific">Ophiostoma piceae (strain UAMH 11346)</name>
    <name type="common">Sap stain fungus</name>
    <dbReference type="NCBI Taxonomy" id="1262450"/>
    <lineage>
        <taxon>Eukaryota</taxon>
        <taxon>Fungi</taxon>
        <taxon>Dikarya</taxon>
        <taxon>Ascomycota</taxon>
        <taxon>Pezizomycotina</taxon>
        <taxon>Sordariomycetes</taxon>
        <taxon>Sordariomycetidae</taxon>
        <taxon>Ophiostomatales</taxon>
        <taxon>Ophiostomataceae</taxon>
        <taxon>Ophiostoma</taxon>
    </lineage>
</organism>
<keyword evidence="2" id="KW-0472">Membrane</keyword>
<feature type="compositionally biased region" description="Basic residues" evidence="1">
    <location>
        <begin position="80"/>
        <end position="95"/>
    </location>
</feature>
<keyword evidence="5" id="KW-1185">Reference proteome</keyword>
<dbReference type="PANTHER" id="PTHR21377">
    <property type="entry name" value="PROTEIN FAM210B, MITOCHONDRIAL"/>
    <property type="match status" value="1"/>
</dbReference>
<feature type="region of interest" description="Disordered" evidence="1">
    <location>
        <begin position="77"/>
        <end position="109"/>
    </location>
</feature>
<name>S3BS71_OPHP1</name>
<dbReference type="Proteomes" id="UP000016923">
    <property type="component" value="Unassembled WGS sequence"/>
</dbReference>
<dbReference type="eggNOG" id="KOG4526">
    <property type="taxonomic scope" value="Eukaryota"/>
</dbReference>
<evidence type="ECO:0000313" key="5">
    <source>
        <dbReference type="Proteomes" id="UP000016923"/>
    </source>
</evidence>
<evidence type="ECO:0000256" key="2">
    <source>
        <dbReference type="SAM" id="Phobius"/>
    </source>
</evidence>
<dbReference type="AlphaFoldDB" id="S3BS71"/>
<keyword evidence="2" id="KW-0812">Transmembrane</keyword>
<accession>S3BS71</accession>
<dbReference type="GO" id="GO:0016740">
    <property type="term" value="F:transferase activity"/>
    <property type="evidence" value="ECO:0007669"/>
    <property type="project" value="UniProtKB-KW"/>
</dbReference>
<dbReference type="InterPro" id="IPR009688">
    <property type="entry name" value="FAM210A/B-like_dom"/>
</dbReference>
<dbReference type="STRING" id="1262450.S3BS71"/>
<dbReference type="VEuPathDB" id="FungiDB:F503_06122"/>
<dbReference type="InterPro" id="IPR045866">
    <property type="entry name" value="FAM210A/B-like"/>
</dbReference>
<evidence type="ECO:0000256" key="1">
    <source>
        <dbReference type="SAM" id="MobiDB-lite"/>
    </source>
</evidence>
<dbReference type="Pfam" id="PF06916">
    <property type="entry name" value="FAM210A-B_dom"/>
    <property type="match status" value="1"/>
</dbReference>
<dbReference type="EMBL" id="KE148184">
    <property type="protein sequence ID" value="EPE02206.1"/>
    <property type="molecule type" value="Genomic_DNA"/>
</dbReference>
<sequence length="270" mass="29747">MLRRSVQALEALVEQQQPAMLLVRRSATASARSPTRALPSAFFSPAISVSAPAARQFSTSSSPRIASQFSSRIASSFRAQSRRTFHSSRARRSHDGHKSDGAKTGSAGESANEYLSLSQRLKKLSREYGWAAVGIYLGLSALDFPFCFLLVRWLGTDRIAAAEHFVVSHVKAVIPDSVKEYWTSYRKELKDVQRDSGNETADPEPVEGWGVKEAEERVQKEASLATQLALAYAIHKSFIFVRVPLTAAVTPKVVKVLRAWGWKIGKPKSA</sequence>
<gene>
    <name evidence="4" type="ORF">F503_06122</name>
</gene>
<dbReference type="PANTHER" id="PTHR21377:SF0">
    <property type="entry name" value="PROTEIN FAM210B, MITOCHONDRIAL"/>
    <property type="match status" value="1"/>
</dbReference>
<reference evidence="4 5" key="1">
    <citation type="journal article" date="2013" name="BMC Genomics">
        <title>The genome and transcriptome of the pine saprophyte Ophiostoma piceae, and a comparison with the bark beetle-associated pine pathogen Grosmannia clavigera.</title>
        <authorList>
            <person name="Haridas S."/>
            <person name="Wang Y."/>
            <person name="Lim L."/>
            <person name="Massoumi Alamouti S."/>
            <person name="Jackman S."/>
            <person name="Docking R."/>
            <person name="Robertson G."/>
            <person name="Birol I."/>
            <person name="Bohlmann J."/>
            <person name="Breuil C."/>
        </authorList>
    </citation>
    <scope>NUCLEOTIDE SEQUENCE [LARGE SCALE GENOMIC DNA]</scope>
    <source>
        <strain evidence="4 5">UAMH 11346</strain>
    </source>
</reference>